<dbReference type="Proteomes" id="UP001222770">
    <property type="component" value="Unassembled WGS sequence"/>
</dbReference>
<dbReference type="RefSeq" id="WP_277275867.1">
    <property type="nucleotide sequence ID" value="NZ_JAROCY010000004.1"/>
</dbReference>
<evidence type="ECO:0000313" key="2">
    <source>
        <dbReference type="Proteomes" id="UP001222770"/>
    </source>
</evidence>
<gene>
    <name evidence="1" type="ORF">POM99_05545</name>
</gene>
<accession>A0ABT6CFH0</accession>
<evidence type="ECO:0000313" key="1">
    <source>
        <dbReference type="EMBL" id="MDF8332661.1"/>
    </source>
</evidence>
<dbReference type="PANTHER" id="PTHR37946:SF1">
    <property type="entry name" value="SLL1969 PROTEIN"/>
    <property type="match status" value="1"/>
</dbReference>
<proteinExistence type="predicted"/>
<sequence length="273" mass="29966">MAVVQFKRRQQATAAPMRARQDIRRPFLGWTMLESARFMMEAGTLALSWPLLFSAPRGDGHPVMVLPGFATNDTMTALLRQFLSTIGYDVHPWDLGWNLDQHSAGENGEHVARRIEEIATATGQRVSLVGWSLGGVIAREAARREGPDGALRQVITLGSPFTGNPKATSLNAMYELLTGNKVSSMQGHARYARGHHPLPVPSTAIFSRSDGITAWENCVSETDAQTENVEVHCSHFGFVANPAVFYAVADRLALAEGEWRPFDRSGPFAAFYP</sequence>
<dbReference type="SUPFAM" id="SSF53474">
    <property type="entry name" value="alpha/beta-Hydrolases"/>
    <property type="match status" value="1"/>
</dbReference>
<dbReference type="EMBL" id="JAROCY010000004">
    <property type="protein sequence ID" value="MDF8332661.1"/>
    <property type="molecule type" value="Genomic_DNA"/>
</dbReference>
<comment type="caution">
    <text evidence="1">The sequence shown here is derived from an EMBL/GenBank/DDBJ whole genome shotgun (WGS) entry which is preliminary data.</text>
</comment>
<dbReference type="PANTHER" id="PTHR37946">
    <property type="entry name" value="SLL1969 PROTEIN"/>
    <property type="match status" value="1"/>
</dbReference>
<keyword evidence="1" id="KW-0378">Hydrolase</keyword>
<organism evidence="1 2">
    <name type="scientific">Novosphingobium cyanobacteriorum</name>
    <dbReference type="NCBI Taxonomy" id="3024215"/>
    <lineage>
        <taxon>Bacteria</taxon>
        <taxon>Pseudomonadati</taxon>
        <taxon>Pseudomonadota</taxon>
        <taxon>Alphaproteobacteria</taxon>
        <taxon>Sphingomonadales</taxon>
        <taxon>Sphingomonadaceae</taxon>
        <taxon>Novosphingobium</taxon>
    </lineage>
</organism>
<reference evidence="1 2" key="1">
    <citation type="submission" date="2023-03" db="EMBL/GenBank/DDBJ databases">
        <title>Novosphingobium cyanobacteriorum sp. nov., isolated from a eutrophic reservoir during the Microcystis bloom period.</title>
        <authorList>
            <person name="Kang M."/>
            <person name="Le V."/>
            <person name="Ko S.-R."/>
            <person name="Lee S.-A."/>
            <person name="Ahn C.-Y."/>
        </authorList>
    </citation>
    <scope>NUCLEOTIDE SEQUENCE [LARGE SCALE GENOMIC DNA]</scope>
    <source>
        <strain evidence="1 2">HBC54</strain>
    </source>
</reference>
<keyword evidence="2" id="KW-1185">Reference proteome</keyword>
<dbReference type="GO" id="GO:0016787">
    <property type="term" value="F:hydrolase activity"/>
    <property type="evidence" value="ECO:0007669"/>
    <property type="project" value="UniProtKB-KW"/>
</dbReference>
<name>A0ABT6CFH0_9SPHN</name>
<dbReference type="InterPro" id="IPR029058">
    <property type="entry name" value="AB_hydrolase_fold"/>
</dbReference>
<dbReference type="Gene3D" id="3.40.50.1820">
    <property type="entry name" value="alpha/beta hydrolase"/>
    <property type="match status" value="1"/>
</dbReference>
<protein>
    <submittedName>
        <fullName evidence="1">Alpha/beta hydrolase</fullName>
    </submittedName>
</protein>